<dbReference type="EMBL" id="FJVC01000399">
    <property type="protein sequence ID" value="CZT49996.1"/>
    <property type="molecule type" value="Genomic_DNA"/>
</dbReference>
<dbReference type="AlphaFoldDB" id="A0A1E1MLN4"/>
<accession>A0A1E1MLN4</accession>
<sequence>MSTQGDVEVSIWWHTSHAPRGLHIQGQNAGVRPALPAYAELKPS</sequence>
<keyword evidence="2" id="KW-1185">Reference proteome</keyword>
<proteinExistence type="predicted"/>
<gene>
    <name evidence="1" type="ORF">RSE6_10909</name>
</gene>
<reference evidence="2" key="1">
    <citation type="submission" date="2016-03" db="EMBL/GenBank/DDBJ databases">
        <authorList>
            <person name="Guldener U."/>
        </authorList>
    </citation>
    <scope>NUCLEOTIDE SEQUENCE [LARGE SCALE GENOMIC DNA]</scope>
</reference>
<name>A0A1E1MLN4_RHYSE</name>
<dbReference type="Proteomes" id="UP000177625">
    <property type="component" value="Unassembled WGS sequence"/>
</dbReference>
<evidence type="ECO:0000313" key="2">
    <source>
        <dbReference type="Proteomes" id="UP000177625"/>
    </source>
</evidence>
<evidence type="ECO:0000313" key="1">
    <source>
        <dbReference type="EMBL" id="CZT49996.1"/>
    </source>
</evidence>
<protein>
    <submittedName>
        <fullName evidence="1">Uncharacterized protein</fullName>
    </submittedName>
</protein>
<organism evidence="1 2">
    <name type="scientific">Rhynchosporium secalis</name>
    <name type="common">Barley scald fungus</name>
    <dbReference type="NCBI Taxonomy" id="38038"/>
    <lineage>
        <taxon>Eukaryota</taxon>
        <taxon>Fungi</taxon>
        <taxon>Dikarya</taxon>
        <taxon>Ascomycota</taxon>
        <taxon>Pezizomycotina</taxon>
        <taxon>Leotiomycetes</taxon>
        <taxon>Helotiales</taxon>
        <taxon>Ploettnerulaceae</taxon>
        <taxon>Rhynchosporium</taxon>
    </lineage>
</organism>